<evidence type="ECO:0000313" key="2">
    <source>
        <dbReference type="Proteomes" id="UP000070533"/>
    </source>
</evidence>
<dbReference type="AlphaFoldDB" id="A0A133PTV1"/>
<comment type="caution">
    <text evidence="1">The sequence shown here is derived from an EMBL/GenBank/DDBJ whole genome shotgun (WGS) entry which is preliminary data.</text>
</comment>
<dbReference type="EMBL" id="LRQG01000256">
    <property type="protein sequence ID" value="KXA32507.1"/>
    <property type="molecule type" value="Genomic_DNA"/>
</dbReference>
<dbReference type="Proteomes" id="UP000070533">
    <property type="component" value="Unassembled WGS sequence"/>
</dbReference>
<organism evidence="1 2">
    <name type="scientific">Prevotella corporis</name>
    <dbReference type="NCBI Taxonomy" id="28128"/>
    <lineage>
        <taxon>Bacteria</taxon>
        <taxon>Pseudomonadati</taxon>
        <taxon>Bacteroidota</taxon>
        <taxon>Bacteroidia</taxon>
        <taxon>Bacteroidales</taxon>
        <taxon>Prevotellaceae</taxon>
        <taxon>Prevotella</taxon>
    </lineage>
</organism>
<accession>A0A133PTV1</accession>
<dbReference type="STRING" id="28128.HMPREF3226_02748"/>
<keyword evidence="2" id="KW-1185">Reference proteome</keyword>
<evidence type="ECO:0000313" key="1">
    <source>
        <dbReference type="EMBL" id="KXA32507.1"/>
    </source>
</evidence>
<dbReference type="RefSeq" id="WP_156439288.1">
    <property type="nucleotide sequence ID" value="NZ_KQ957341.1"/>
</dbReference>
<gene>
    <name evidence="1" type="ORF">HMPREF3226_02748</name>
</gene>
<protein>
    <submittedName>
        <fullName evidence="1">Uncharacterized protein</fullName>
    </submittedName>
</protein>
<dbReference type="PATRIC" id="fig|28128.5.peg.2827"/>
<reference evidence="2" key="1">
    <citation type="submission" date="2016-01" db="EMBL/GenBank/DDBJ databases">
        <authorList>
            <person name="Mitreva M."/>
            <person name="Pepin K.H."/>
            <person name="Mihindukulasuriya K.A."/>
            <person name="Fulton R."/>
            <person name="Fronick C."/>
            <person name="O'Laughlin M."/>
            <person name="Miner T."/>
            <person name="Herter B."/>
            <person name="Rosa B.A."/>
            <person name="Cordes M."/>
            <person name="Tomlinson C."/>
            <person name="Wollam A."/>
            <person name="Palsikar V.B."/>
            <person name="Mardis E.R."/>
            <person name="Wilson R.K."/>
        </authorList>
    </citation>
    <scope>NUCLEOTIDE SEQUENCE [LARGE SCALE GENOMIC DNA]</scope>
    <source>
        <strain evidence="2">MJR7716</strain>
    </source>
</reference>
<name>A0A133PTV1_9BACT</name>
<sequence length="63" mass="7257">MNVEVGKHRTRSAGMLNLGNNILQISVQRLATEMQWLIHNNEINEQMALNQNGSLDRIYSIDY</sequence>
<proteinExistence type="predicted"/>